<dbReference type="Proteomes" id="UP000243542">
    <property type="component" value="Unassembled WGS sequence"/>
</dbReference>
<name>A0A2A9G3M6_9PSEU</name>
<dbReference type="InterPro" id="IPR029069">
    <property type="entry name" value="HotDog_dom_sf"/>
</dbReference>
<dbReference type="Pfam" id="PF03061">
    <property type="entry name" value="4HBT"/>
    <property type="match status" value="1"/>
</dbReference>
<evidence type="ECO:0000256" key="2">
    <source>
        <dbReference type="ARBA" id="ARBA00022801"/>
    </source>
</evidence>
<evidence type="ECO:0000259" key="3">
    <source>
        <dbReference type="Pfam" id="PF03061"/>
    </source>
</evidence>
<keyword evidence="5" id="KW-1185">Reference proteome</keyword>
<dbReference type="AlphaFoldDB" id="A0A2A9G3M6"/>
<comment type="similarity">
    <text evidence="1">Belongs to the 4-hydroxybenzoyl-CoA thioesterase family.</text>
</comment>
<organism evidence="4 5">
    <name type="scientific">Amycolatopsis sulphurea</name>
    <dbReference type="NCBI Taxonomy" id="76022"/>
    <lineage>
        <taxon>Bacteria</taxon>
        <taxon>Bacillati</taxon>
        <taxon>Actinomycetota</taxon>
        <taxon>Actinomycetes</taxon>
        <taxon>Pseudonocardiales</taxon>
        <taxon>Pseudonocardiaceae</taxon>
        <taxon>Amycolatopsis</taxon>
    </lineage>
</organism>
<proteinExistence type="inferred from homology"/>
<dbReference type="InterPro" id="IPR006683">
    <property type="entry name" value="Thioestr_dom"/>
</dbReference>
<dbReference type="EMBL" id="PDJK01000001">
    <property type="protein sequence ID" value="PFG57400.1"/>
    <property type="molecule type" value="Genomic_DNA"/>
</dbReference>
<dbReference type="InterPro" id="IPR050563">
    <property type="entry name" value="4-hydroxybenzoyl-CoA_TE"/>
</dbReference>
<evidence type="ECO:0000313" key="5">
    <source>
        <dbReference type="Proteomes" id="UP000243542"/>
    </source>
</evidence>
<dbReference type="PANTHER" id="PTHR31793:SF27">
    <property type="entry name" value="NOVEL THIOESTERASE SUPERFAMILY DOMAIN AND SAPOSIN A-TYPE DOMAIN CONTAINING PROTEIN (0610012H03RIK)"/>
    <property type="match status" value="1"/>
</dbReference>
<feature type="domain" description="Thioesterase" evidence="3">
    <location>
        <begin position="22"/>
        <end position="104"/>
    </location>
</feature>
<dbReference type="PANTHER" id="PTHR31793">
    <property type="entry name" value="4-HYDROXYBENZOYL-COA THIOESTERASE FAMILY MEMBER"/>
    <property type="match status" value="1"/>
</dbReference>
<dbReference type="CDD" id="cd00586">
    <property type="entry name" value="4HBT"/>
    <property type="match status" value="1"/>
</dbReference>
<protein>
    <submittedName>
        <fullName evidence="4">Acyl-CoA thioester hydrolase</fullName>
    </submittedName>
</protein>
<accession>A0A2A9G3M6</accession>
<dbReference type="PIRSF" id="PIRSF003230">
    <property type="entry name" value="YbgC"/>
    <property type="match status" value="1"/>
</dbReference>
<sequence>MTERRAITEMPVRVRYHECDAQGVVFNAHYLSYADMASFEVEKALFGSHREFLATGLDVVVAESNLRYRLPCRFDDELVVSAYLGHLGTTSLVFDYEIRRDGQLTTEIRTRYVFVDPATLRPTPPPDEVLARYTPFLPQPV</sequence>
<reference evidence="4 5" key="1">
    <citation type="submission" date="2017-10" db="EMBL/GenBank/DDBJ databases">
        <title>Sequencing the genomes of 1000 actinobacteria strains.</title>
        <authorList>
            <person name="Klenk H.-P."/>
        </authorList>
    </citation>
    <scope>NUCLEOTIDE SEQUENCE [LARGE SCALE GENOMIC DNA]</scope>
    <source>
        <strain evidence="4 5">DSM 46092</strain>
    </source>
</reference>
<dbReference type="NCBIfam" id="TIGR00051">
    <property type="entry name" value="YbgC/FadM family acyl-CoA thioesterase"/>
    <property type="match status" value="1"/>
</dbReference>
<dbReference type="GO" id="GO:0047617">
    <property type="term" value="F:fatty acyl-CoA hydrolase activity"/>
    <property type="evidence" value="ECO:0007669"/>
    <property type="project" value="TreeGrafter"/>
</dbReference>
<gene>
    <name evidence="4" type="ORF">ATK36_0982</name>
</gene>
<keyword evidence="2 4" id="KW-0378">Hydrolase</keyword>
<evidence type="ECO:0000256" key="1">
    <source>
        <dbReference type="ARBA" id="ARBA00005953"/>
    </source>
</evidence>
<dbReference type="Gene3D" id="3.10.129.10">
    <property type="entry name" value="Hotdog Thioesterase"/>
    <property type="match status" value="1"/>
</dbReference>
<evidence type="ECO:0000313" key="4">
    <source>
        <dbReference type="EMBL" id="PFG57400.1"/>
    </source>
</evidence>
<comment type="caution">
    <text evidence="4">The sequence shown here is derived from an EMBL/GenBank/DDBJ whole genome shotgun (WGS) entry which is preliminary data.</text>
</comment>
<dbReference type="SUPFAM" id="SSF54637">
    <property type="entry name" value="Thioesterase/thiol ester dehydrase-isomerase"/>
    <property type="match status" value="1"/>
</dbReference>
<dbReference type="InterPro" id="IPR006684">
    <property type="entry name" value="YbgC/YbaW"/>
</dbReference>